<evidence type="ECO:0000313" key="2">
    <source>
        <dbReference type="Proteomes" id="UP001271648"/>
    </source>
</evidence>
<dbReference type="Proteomes" id="UP001271648">
    <property type="component" value="Unassembled WGS sequence"/>
</dbReference>
<protein>
    <submittedName>
        <fullName evidence="1">Uncharacterized protein</fullName>
    </submittedName>
</protein>
<organism evidence="1 2">
    <name type="scientific">Sporosarcina thermotolerans</name>
    <dbReference type="NCBI Taxonomy" id="633404"/>
    <lineage>
        <taxon>Bacteria</taxon>
        <taxon>Bacillati</taxon>
        <taxon>Bacillota</taxon>
        <taxon>Bacilli</taxon>
        <taxon>Bacillales</taxon>
        <taxon>Caryophanaceae</taxon>
        <taxon>Sporosarcina</taxon>
    </lineage>
</organism>
<name>A0AAW9A7T5_9BACL</name>
<keyword evidence="2" id="KW-1185">Reference proteome</keyword>
<dbReference type="RefSeq" id="WP_283733591.1">
    <property type="nucleotide sequence ID" value="NZ_CP125968.1"/>
</dbReference>
<dbReference type="AlphaFoldDB" id="A0AAW9A7T5"/>
<comment type="caution">
    <text evidence="1">The sequence shown here is derived from an EMBL/GenBank/DDBJ whole genome shotgun (WGS) entry which is preliminary data.</text>
</comment>
<accession>A0AAW9A7T5</accession>
<reference evidence="1 2" key="1">
    <citation type="submission" date="2023-06" db="EMBL/GenBank/DDBJ databases">
        <title>Sporosarcina sp. nov., isolated from Korean traditional fermented seafood 'Jeotgal'.</title>
        <authorList>
            <person name="Yang A.I."/>
            <person name="Shin N.-R."/>
        </authorList>
    </citation>
    <scope>NUCLEOTIDE SEQUENCE [LARGE SCALE GENOMIC DNA]</scope>
    <source>
        <strain evidence="1 2">KCTC43456</strain>
    </source>
</reference>
<gene>
    <name evidence="1" type="ORF">QTL97_07000</name>
</gene>
<evidence type="ECO:0000313" key="1">
    <source>
        <dbReference type="EMBL" id="MDW0116678.1"/>
    </source>
</evidence>
<dbReference type="EMBL" id="JAUBDJ010000003">
    <property type="protein sequence ID" value="MDW0116678.1"/>
    <property type="molecule type" value="Genomic_DNA"/>
</dbReference>
<sequence>MDKRIKAIADKARMDFGLERYRLGRYTFFESRKNPNFILNMEWFPIDFEGPVEEDMNPDGTASIDFDIQSERFTSAIFTMGRSYSTAQPFKVKTIEEAAAWLEKITNLAYKHDFFAEQASENGFRFIARKDGVKLSPSFQLNVEFDNDGRLLLFSTYGEAPNWALIEKQKFNLTLEEIEPIVKEHLTLVKFPSESEERFVPVYAIDEVYVTADGKRTIPFLLDDRTTLEMDHLMEWDEPLEGKIERQSFNFTKEVSADEAFNSDTVEDIVLTDEKIDACVKLVHDALRMEYPEDSGKWTLRELRPTQTHIEAICYADNPDNFIFRPKMVLIIDKDAATVINLVDNKGMFDIFNSFTPAPEPKVDHETAFEKMVPYITLDPVYVYDKELKKYVLCGLIDSEQAVDAVTGEVLDLRDL</sequence>
<proteinExistence type="predicted"/>